<feature type="coiled-coil region" evidence="1">
    <location>
        <begin position="321"/>
        <end position="348"/>
    </location>
</feature>
<feature type="region of interest" description="Disordered" evidence="2">
    <location>
        <begin position="218"/>
        <end position="242"/>
    </location>
</feature>
<proteinExistence type="predicted"/>
<evidence type="ECO:0000313" key="4">
    <source>
        <dbReference type="EMBL" id="KAJ2906122.1"/>
    </source>
</evidence>
<sequence length="427" mass="49021">MGLPQPRTHVASLIVCLLRLDQGSALTCKKCGRSWETLAHYDSYAQPLQSARDCALCEFIVESIPSRALRLPLGPDGKVFFFFFTGRKSDEPSSLVSLLHCFSIIDDHIRVMFRISYLVLFIVYNNPFRVRPSSLCMLVHRHHRNEELRSSAGTGTAGPSTWMKHPGSHLLLPAGNTATATLLGFHLHKERARGLISELQRWQRHHEAEVRMLRKSYGLDDDDTSDNNNKNSSRDENAGGRVKSQVCLETEIIFDEGVRQKPLFEDSNFTNSKKYFWILQTPRVCEERIGNLLTSLEGLSRYFDPASLPPSGRRADLDKKESKIKQMLVRLHERIEQMNEEIENLQYGRTLPASSAGNLPRRQRHARDAMRNETNQTWRERGMNLRQGEDNKKAGFQASKWFYVGYSIRQAWQSVWRKCDGHDSTFP</sequence>
<dbReference type="EMBL" id="JAKWBI020000018">
    <property type="protein sequence ID" value="KAJ2906122.1"/>
    <property type="molecule type" value="Genomic_DNA"/>
</dbReference>
<name>A0AAD5RWV0_9PEZI</name>
<feature type="chain" id="PRO_5041959219" evidence="3">
    <location>
        <begin position="26"/>
        <end position="427"/>
    </location>
</feature>
<feature type="compositionally biased region" description="Basic and acidic residues" evidence="2">
    <location>
        <begin position="378"/>
        <end position="390"/>
    </location>
</feature>
<evidence type="ECO:0000256" key="3">
    <source>
        <dbReference type="SAM" id="SignalP"/>
    </source>
</evidence>
<protein>
    <submittedName>
        <fullName evidence="4">Uncharacterized protein</fullName>
    </submittedName>
</protein>
<comment type="caution">
    <text evidence="4">The sequence shown here is derived from an EMBL/GenBank/DDBJ whole genome shotgun (WGS) entry which is preliminary data.</text>
</comment>
<feature type="region of interest" description="Disordered" evidence="2">
    <location>
        <begin position="352"/>
        <end position="390"/>
    </location>
</feature>
<gene>
    <name evidence="4" type="ORF">MKZ38_002837</name>
</gene>
<accession>A0AAD5RWV0</accession>
<feature type="signal peptide" evidence="3">
    <location>
        <begin position="1"/>
        <end position="25"/>
    </location>
</feature>
<keyword evidence="3" id="KW-0732">Signal</keyword>
<reference evidence="4" key="1">
    <citation type="submission" date="2022-07" db="EMBL/GenBank/DDBJ databases">
        <title>Draft genome sequence of Zalerion maritima ATCC 34329, a (micro)plastics degrading marine fungus.</title>
        <authorList>
            <person name="Paco A."/>
            <person name="Goncalves M.F.M."/>
            <person name="Rocha-Santos T.A.P."/>
            <person name="Alves A."/>
        </authorList>
    </citation>
    <scope>NUCLEOTIDE SEQUENCE</scope>
    <source>
        <strain evidence="4">ATCC 34329</strain>
    </source>
</reference>
<keyword evidence="1" id="KW-0175">Coiled coil</keyword>
<evidence type="ECO:0000256" key="2">
    <source>
        <dbReference type="SAM" id="MobiDB-lite"/>
    </source>
</evidence>
<dbReference type="Proteomes" id="UP001201980">
    <property type="component" value="Unassembled WGS sequence"/>
</dbReference>
<evidence type="ECO:0000313" key="5">
    <source>
        <dbReference type="Proteomes" id="UP001201980"/>
    </source>
</evidence>
<dbReference type="AlphaFoldDB" id="A0AAD5RWV0"/>
<evidence type="ECO:0000256" key="1">
    <source>
        <dbReference type="SAM" id="Coils"/>
    </source>
</evidence>
<organism evidence="4 5">
    <name type="scientific">Zalerion maritima</name>
    <dbReference type="NCBI Taxonomy" id="339359"/>
    <lineage>
        <taxon>Eukaryota</taxon>
        <taxon>Fungi</taxon>
        <taxon>Dikarya</taxon>
        <taxon>Ascomycota</taxon>
        <taxon>Pezizomycotina</taxon>
        <taxon>Sordariomycetes</taxon>
        <taxon>Lulworthiomycetidae</taxon>
        <taxon>Lulworthiales</taxon>
        <taxon>Lulworthiaceae</taxon>
        <taxon>Zalerion</taxon>
    </lineage>
</organism>
<keyword evidence="5" id="KW-1185">Reference proteome</keyword>